<feature type="region of interest" description="Disordered" evidence="1">
    <location>
        <begin position="357"/>
        <end position="385"/>
    </location>
</feature>
<dbReference type="OrthoDB" id="10665095at2759"/>
<dbReference type="RefSeq" id="XP_033656898.1">
    <property type="nucleotide sequence ID" value="XM_033799574.1"/>
</dbReference>
<evidence type="ECO:0008006" key="4">
    <source>
        <dbReference type="Google" id="ProtNLM"/>
    </source>
</evidence>
<dbReference type="Proteomes" id="UP000800097">
    <property type="component" value="Unassembled WGS sequence"/>
</dbReference>
<feature type="compositionally biased region" description="Basic and acidic residues" evidence="1">
    <location>
        <begin position="357"/>
        <end position="373"/>
    </location>
</feature>
<accession>A0A6A6JWB7</accession>
<sequence length="385" mass="43061">MAFLKRLNTHFRSKSSATDSGFAQTRVAETSLSDFSATSIFGKDSAVIDGDRDPVRYEDAQVAAAPTGNDWEFNPPLNRANAKARVDAMRKALLPQPAEQMKGIMTVGTHEPCVSLAKNHLITTPIQEEDAHVQKDLSVLQTDILWASVIPIKIHGGSTACHHCGSDFSFPKEFGWRLHSCGHYYHVSCFRDFVLAAAVKEQKAVQQPCLLCENLHRQFAAFNPGDIRARTQRLEAHLLYYKVDCYGAGAATEQVEAFQGDVPNANDGNSYPGRSGFKLHARLSTLCADVEDRKQRHRSAAQVQKQAWRKSIPAGADMDTLEHAWKLNSNHPIFEGLSKLDKDRFFQRLKELDEKLEETRTDRNETSLRKDNLTNELDSANPLRG</sequence>
<proteinExistence type="predicted"/>
<gene>
    <name evidence="2" type="ORF">EI97DRAFT_439722</name>
</gene>
<reference evidence="2" key="1">
    <citation type="journal article" date="2020" name="Stud. Mycol.">
        <title>101 Dothideomycetes genomes: a test case for predicting lifestyles and emergence of pathogens.</title>
        <authorList>
            <person name="Haridas S."/>
            <person name="Albert R."/>
            <person name="Binder M."/>
            <person name="Bloem J."/>
            <person name="Labutti K."/>
            <person name="Salamov A."/>
            <person name="Andreopoulos B."/>
            <person name="Baker S."/>
            <person name="Barry K."/>
            <person name="Bills G."/>
            <person name="Bluhm B."/>
            <person name="Cannon C."/>
            <person name="Castanera R."/>
            <person name="Culley D."/>
            <person name="Daum C."/>
            <person name="Ezra D."/>
            <person name="Gonzalez J."/>
            <person name="Henrissat B."/>
            <person name="Kuo A."/>
            <person name="Liang C."/>
            <person name="Lipzen A."/>
            <person name="Lutzoni F."/>
            <person name="Magnuson J."/>
            <person name="Mondo S."/>
            <person name="Nolan M."/>
            <person name="Ohm R."/>
            <person name="Pangilinan J."/>
            <person name="Park H.-J."/>
            <person name="Ramirez L."/>
            <person name="Alfaro M."/>
            <person name="Sun H."/>
            <person name="Tritt A."/>
            <person name="Yoshinaga Y."/>
            <person name="Zwiers L.-H."/>
            <person name="Turgeon B."/>
            <person name="Goodwin S."/>
            <person name="Spatafora J."/>
            <person name="Crous P."/>
            <person name="Grigoriev I."/>
        </authorList>
    </citation>
    <scope>NUCLEOTIDE SEQUENCE</scope>
    <source>
        <strain evidence="2">CBS 379.55</strain>
    </source>
</reference>
<dbReference type="EMBL" id="ML986486">
    <property type="protein sequence ID" value="KAF2279359.1"/>
    <property type="molecule type" value="Genomic_DNA"/>
</dbReference>
<dbReference type="AlphaFoldDB" id="A0A6A6JWB7"/>
<evidence type="ECO:0000256" key="1">
    <source>
        <dbReference type="SAM" id="MobiDB-lite"/>
    </source>
</evidence>
<organism evidence="2 3">
    <name type="scientific">Westerdykella ornata</name>
    <dbReference type="NCBI Taxonomy" id="318751"/>
    <lineage>
        <taxon>Eukaryota</taxon>
        <taxon>Fungi</taxon>
        <taxon>Dikarya</taxon>
        <taxon>Ascomycota</taxon>
        <taxon>Pezizomycotina</taxon>
        <taxon>Dothideomycetes</taxon>
        <taxon>Pleosporomycetidae</taxon>
        <taxon>Pleosporales</taxon>
        <taxon>Sporormiaceae</taxon>
        <taxon>Westerdykella</taxon>
    </lineage>
</organism>
<dbReference type="GeneID" id="54552749"/>
<protein>
    <recommendedName>
        <fullName evidence="4">RING-type domain-containing protein</fullName>
    </recommendedName>
</protein>
<evidence type="ECO:0000313" key="2">
    <source>
        <dbReference type="EMBL" id="KAF2279359.1"/>
    </source>
</evidence>
<keyword evidence="3" id="KW-1185">Reference proteome</keyword>
<evidence type="ECO:0000313" key="3">
    <source>
        <dbReference type="Proteomes" id="UP000800097"/>
    </source>
</evidence>
<name>A0A6A6JWB7_WESOR</name>